<dbReference type="EMBL" id="CP032485">
    <property type="protein sequence ID" value="QDH24444.1"/>
    <property type="molecule type" value="Genomic_DNA"/>
</dbReference>
<proteinExistence type="predicted"/>
<evidence type="ECO:0000313" key="2">
    <source>
        <dbReference type="Proteomes" id="UP000317214"/>
    </source>
</evidence>
<protein>
    <submittedName>
        <fullName evidence="1">Uncharacterized protein</fullName>
    </submittedName>
</protein>
<evidence type="ECO:0000313" key="1">
    <source>
        <dbReference type="EMBL" id="QDH24444.1"/>
    </source>
</evidence>
<organism evidence="1 2">
    <name type="scientific">Neokomagataea tanensis</name>
    <dbReference type="NCBI Taxonomy" id="661191"/>
    <lineage>
        <taxon>Bacteria</taxon>
        <taxon>Pseudomonadati</taxon>
        <taxon>Pseudomonadota</taxon>
        <taxon>Alphaproteobacteria</taxon>
        <taxon>Acetobacterales</taxon>
        <taxon>Acetobacteraceae</taxon>
        <taxon>Neokomagataea</taxon>
    </lineage>
</organism>
<name>A0A4Y6V516_9PROT</name>
<dbReference type="AlphaFoldDB" id="A0A4Y6V516"/>
<keyword evidence="2" id="KW-1185">Reference proteome</keyword>
<gene>
    <name evidence="1" type="ORF">D5366_03415</name>
</gene>
<reference evidence="1 2" key="1">
    <citation type="submission" date="2018-09" db="EMBL/GenBank/DDBJ databases">
        <title>The complete genome sequence of Neokomagataea tanensis NBRC 106556(T).</title>
        <authorList>
            <person name="Chua K.-O."/>
            <person name="See-Too W.-S."/>
            <person name="Hong K.-W."/>
            <person name="Yin W.-F."/>
            <person name="Chan K.-G."/>
        </authorList>
    </citation>
    <scope>NUCLEOTIDE SEQUENCE [LARGE SCALE GENOMIC DNA]</scope>
    <source>
        <strain evidence="2">AH13 \ NBRC 106556</strain>
    </source>
</reference>
<dbReference type="Proteomes" id="UP000317214">
    <property type="component" value="Chromosome"/>
</dbReference>
<dbReference type="KEGG" id="ntn:D5366_03415"/>
<dbReference type="OrthoDB" id="7253902at2"/>
<dbReference type="RefSeq" id="WP_141492289.1">
    <property type="nucleotide sequence ID" value="NZ_CP032485.1"/>
</dbReference>
<accession>A0A4Y6V516</accession>
<sequence length="410" mass="42094">MAVFNTYPLLPKLTGDEVLVLSDKAGTMTVTATAGQIAGTPAISEASGAFYQDKGALVSRFADRVLVGDATKNLASSDREQASKYDWLSTIMAGTTIGPWAIQGAQFASVAQFGSSAIVAGSRTSDAKNAPEVIGFQPSSIGVSSWAIADDTSNPTTTTAYAFYGEGWRLPGVNYQPTFCMELEAVNLGGKAVGSSTPYSPNIGGGVYGIQLGVGGGQTSGTSDAAAGITFVANPNQWQSGVVFGATSLFGTDGQDNGYGSAVVLARNHSVEWHVPEVNGDQSGVGAFIRSTVSVREQGVRQEFTDNGILFENIEGKPVFSVKSSPDANNILQVQPGAGPQAAGLYVQAGSNGSGNLGLYPAAGGEIQITSPVSNVGSPLPTAASGGFLHLNINGSEYRIPLFNVEQIGT</sequence>